<accession>A0A3Q0J2A6</accession>
<keyword evidence="1" id="KW-1185">Reference proteome</keyword>
<proteinExistence type="predicted"/>
<protein>
    <submittedName>
        <fullName evidence="2">Baculoviral IAP repeat-containing protein 6-like</fullName>
    </submittedName>
</protein>
<gene>
    <name evidence="2" type="primary">LOC103511214</name>
</gene>
<dbReference type="KEGG" id="dci:103511214"/>
<organism evidence="1 2">
    <name type="scientific">Diaphorina citri</name>
    <name type="common">Asian citrus psyllid</name>
    <dbReference type="NCBI Taxonomy" id="121845"/>
    <lineage>
        <taxon>Eukaryota</taxon>
        <taxon>Metazoa</taxon>
        <taxon>Ecdysozoa</taxon>
        <taxon>Arthropoda</taxon>
        <taxon>Hexapoda</taxon>
        <taxon>Insecta</taxon>
        <taxon>Pterygota</taxon>
        <taxon>Neoptera</taxon>
        <taxon>Paraneoptera</taxon>
        <taxon>Hemiptera</taxon>
        <taxon>Sternorrhyncha</taxon>
        <taxon>Psylloidea</taxon>
        <taxon>Psyllidae</taxon>
        <taxon>Diaphorininae</taxon>
        <taxon>Diaphorina</taxon>
    </lineage>
</organism>
<dbReference type="Proteomes" id="UP000079169">
    <property type="component" value="Unplaced"/>
</dbReference>
<dbReference type="STRING" id="121845.A0A3Q0J2A6"/>
<name>A0A3Q0J2A6_DIACI</name>
<reference evidence="2" key="1">
    <citation type="submission" date="2025-08" db="UniProtKB">
        <authorList>
            <consortium name="RefSeq"/>
        </authorList>
    </citation>
    <scope>IDENTIFICATION</scope>
</reference>
<evidence type="ECO:0000313" key="2">
    <source>
        <dbReference type="RefSeq" id="XP_026680850.1"/>
    </source>
</evidence>
<dbReference type="GeneID" id="103511214"/>
<evidence type="ECO:0000313" key="1">
    <source>
        <dbReference type="Proteomes" id="UP000079169"/>
    </source>
</evidence>
<dbReference type="RefSeq" id="XP_026680850.1">
    <property type="nucleotide sequence ID" value="XM_026825049.1"/>
</dbReference>
<dbReference type="AlphaFoldDB" id="A0A3Q0J2A6"/>
<dbReference type="PaxDb" id="121845-A0A3Q0J2A6"/>
<sequence length="432" mass="46926">MARVIINEPSFVKMMFTFLSSSQLKTNQLAGPSVCVAFRQFLVRLQARCDILSFSSELTTGTQLNEHLLSLLYLLVQAKGPLSNQAGPLDVQCEFVLHLLHLHFGPYHLPTAMSILESVGMLLYSYVTSLDTLKCLSVSEASVTNPLSCFHNAWSSLMSTNNTSTDTKLKLPSHQTLMLNLVRFATKLVQIPLDEKYSGADDSGAGQTDEHKAERNLYATAAVPCLADVVLRHNTSMEHLLTSLASSSSSSFAMILSSSNNLLFTDNFEPSCVGDGVFQLLVTLTSKASTRTLALTPILQFLSSYNNSSRGVFQLSEPFVWLLMKCLNTPESVQELVNLGGMSVLCQGLIQSHSLIVNPHPSQVSVLMQHLSQFPAYNLVGAGGAGGSSKKVNAAAAPDSWTYPPKLINFAPLGTRFLSCPCLITNQDVDPK</sequence>